<sequence length="72" mass="8092">MSTEHLEPQLTNILHNGPSFVNAEPKELPKRCLLSKASLQRATGRLKEEYIPESALNELTGGMTRIIEECEK</sequence>
<protein>
    <submittedName>
        <fullName evidence="1">Uncharacterized protein</fullName>
    </submittedName>
</protein>
<gene>
    <name evidence="1" type="ORF">PACLA_8A000347</name>
</gene>
<feature type="non-terminal residue" evidence="1">
    <location>
        <position position="72"/>
    </location>
</feature>
<evidence type="ECO:0000313" key="1">
    <source>
        <dbReference type="EMBL" id="CAB4026674.1"/>
    </source>
</evidence>
<reference evidence="1" key="1">
    <citation type="submission" date="2020-04" db="EMBL/GenBank/DDBJ databases">
        <authorList>
            <person name="Alioto T."/>
            <person name="Alioto T."/>
            <person name="Gomez Garrido J."/>
        </authorList>
    </citation>
    <scope>NUCLEOTIDE SEQUENCE</scope>
    <source>
        <strain evidence="1">A484AB</strain>
    </source>
</reference>
<dbReference type="EMBL" id="CACRXK020014339">
    <property type="protein sequence ID" value="CAB4026674.1"/>
    <property type="molecule type" value="Genomic_DNA"/>
</dbReference>
<dbReference type="AlphaFoldDB" id="A0A7D9LAN6"/>
<keyword evidence="2" id="KW-1185">Reference proteome</keyword>
<organism evidence="1 2">
    <name type="scientific">Paramuricea clavata</name>
    <name type="common">Red gorgonian</name>
    <name type="synonym">Violescent sea-whip</name>
    <dbReference type="NCBI Taxonomy" id="317549"/>
    <lineage>
        <taxon>Eukaryota</taxon>
        <taxon>Metazoa</taxon>
        <taxon>Cnidaria</taxon>
        <taxon>Anthozoa</taxon>
        <taxon>Octocorallia</taxon>
        <taxon>Malacalcyonacea</taxon>
        <taxon>Plexauridae</taxon>
        <taxon>Paramuricea</taxon>
    </lineage>
</organism>
<evidence type="ECO:0000313" key="2">
    <source>
        <dbReference type="Proteomes" id="UP001152795"/>
    </source>
</evidence>
<proteinExistence type="predicted"/>
<accession>A0A7D9LAN6</accession>
<dbReference type="Proteomes" id="UP001152795">
    <property type="component" value="Unassembled WGS sequence"/>
</dbReference>
<name>A0A7D9LAN6_PARCT</name>
<comment type="caution">
    <text evidence="1">The sequence shown here is derived from an EMBL/GenBank/DDBJ whole genome shotgun (WGS) entry which is preliminary data.</text>
</comment>